<dbReference type="PANTHER" id="PTHR14097:SF7">
    <property type="entry name" value="OXIDOREDUCTASE HTATIP2"/>
    <property type="match status" value="1"/>
</dbReference>
<dbReference type="InterPro" id="IPR036291">
    <property type="entry name" value="NAD(P)-bd_dom_sf"/>
</dbReference>
<dbReference type="KEGG" id="otd:J1M35_06420"/>
<dbReference type="RefSeq" id="WP_208010410.1">
    <property type="nucleotide sequence ID" value="NZ_CP071796.1"/>
</dbReference>
<reference evidence="2" key="1">
    <citation type="submission" date="2021-03" db="EMBL/GenBank/DDBJ databases">
        <title>Ottowia sp. 27C isolated from the cloaca of a Giant Asian pond turtle (Heosemys grandis).</title>
        <authorList>
            <person name="Spergser J."/>
            <person name="Busse H.-J."/>
        </authorList>
    </citation>
    <scope>NUCLEOTIDE SEQUENCE</scope>
    <source>
        <strain evidence="2">27C</strain>
    </source>
</reference>
<gene>
    <name evidence="2" type="ORF">J1M35_06420</name>
</gene>
<dbReference type="InterPro" id="IPR016040">
    <property type="entry name" value="NAD(P)-bd_dom"/>
</dbReference>
<keyword evidence="3" id="KW-1185">Reference proteome</keyword>
<evidence type="ECO:0000259" key="1">
    <source>
        <dbReference type="Pfam" id="PF13460"/>
    </source>
</evidence>
<feature type="domain" description="NAD(P)-binding" evidence="1">
    <location>
        <begin position="21"/>
        <end position="165"/>
    </location>
</feature>
<protein>
    <submittedName>
        <fullName evidence="2">NAD(P)H-binding protein</fullName>
    </submittedName>
</protein>
<evidence type="ECO:0000313" key="3">
    <source>
        <dbReference type="Proteomes" id="UP000663903"/>
    </source>
</evidence>
<dbReference type="EMBL" id="CP071796">
    <property type="protein sequence ID" value="QTD46511.1"/>
    <property type="molecule type" value="Genomic_DNA"/>
</dbReference>
<dbReference type="Proteomes" id="UP000663903">
    <property type="component" value="Chromosome"/>
</dbReference>
<accession>A0A975CK26</accession>
<name>A0A975CK26_9BURK</name>
<evidence type="ECO:0000313" key="2">
    <source>
        <dbReference type="EMBL" id="QTD46511.1"/>
    </source>
</evidence>
<organism evidence="2 3">
    <name type="scientific">Ottowia testudinis</name>
    <dbReference type="NCBI Taxonomy" id="2816950"/>
    <lineage>
        <taxon>Bacteria</taxon>
        <taxon>Pseudomonadati</taxon>
        <taxon>Pseudomonadota</taxon>
        <taxon>Betaproteobacteria</taxon>
        <taxon>Burkholderiales</taxon>
        <taxon>Comamonadaceae</taxon>
        <taxon>Ottowia</taxon>
    </lineage>
</organism>
<dbReference type="Gene3D" id="3.40.50.720">
    <property type="entry name" value="NAD(P)-binding Rossmann-like Domain"/>
    <property type="match status" value="1"/>
</dbReference>
<dbReference type="PANTHER" id="PTHR14097">
    <property type="entry name" value="OXIDOREDUCTASE HTATIP2"/>
    <property type="match status" value="1"/>
</dbReference>
<proteinExistence type="predicted"/>
<dbReference type="SUPFAM" id="SSF51735">
    <property type="entry name" value="NAD(P)-binding Rossmann-fold domains"/>
    <property type="match status" value="1"/>
</dbReference>
<dbReference type="AlphaFoldDB" id="A0A975CK26"/>
<dbReference type="Pfam" id="PF13460">
    <property type="entry name" value="NAD_binding_10"/>
    <property type="match status" value="1"/>
</dbReference>
<sequence>MAADGPSRAISSAAHRVLLAGATGLIGRELLQALLADPRVAVVNSLGRRPLGALHPKLTHHVVDFAALPVLPPVDEAYVALGTTIKQAGSQAAFRAVDFDAVVNTARAAHAAGASRLGIVSAMGADPASRVFYNRVKGEMEQAVRAVGITATVFARPSLLEGDRSTLQQPPRAGERWLQAAMRVLRPVTPANLRAIAARDVALGLIDATRAQGPGVQVLLSGALQRR</sequence>